<evidence type="ECO:0000313" key="1">
    <source>
        <dbReference type="EMBL" id="MFC5269775.1"/>
    </source>
</evidence>
<dbReference type="SUPFAM" id="SSF52833">
    <property type="entry name" value="Thioredoxin-like"/>
    <property type="match status" value="1"/>
</dbReference>
<organism evidence="1 2">
    <name type="scientific">Adhaeribacter terreus</name>
    <dbReference type="NCBI Taxonomy" id="529703"/>
    <lineage>
        <taxon>Bacteria</taxon>
        <taxon>Pseudomonadati</taxon>
        <taxon>Bacteroidota</taxon>
        <taxon>Cytophagia</taxon>
        <taxon>Cytophagales</taxon>
        <taxon>Hymenobacteraceae</taxon>
        <taxon>Adhaeribacter</taxon>
    </lineage>
</organism>
<accession>A0ABW0E9Q2</accession>
<dbReference type="RefSeq" id="WP_378016155.1">
    <property type="nucleotide sequence ID" value="NZ_JBHSKT010000002.1"/>
</dbReference>
<comment type="caution">
    <text evidence="1">The sequence shown here is derived from an EMBL/GenBank/DDBJ whole genome shotgun (WGS) entry which is preliminary data.</text>
</comment>
<dbReference type="Proteomes" id="UP001596161">
    <property type="component" value="Unassembled WGS sequence"/>
</dbReference>
<evidence type="ECO:0000313" key="2">
    <source>
        <dbReference type="Proteomes" id="UP001596161"/>
    </source>
</evidence>
<protein>
    <submittedName>
        <fullName evidence="1">Thioredoxin family protein</fullName>
    </submittedName>
</protein>
<proteinExistence type="predicted"/>
<sequence>METAFELSPTLVNPLTYNLYSVLIEALVAAGQTTGSEQTEEKIAFTKLNAQRSKRVHKMFKLLPELQETLHQIPEKWSWLLLTESWCGDGAQLVPAIAEIAAAAPNIELTILLRDENPEFMDLYLTNGGRAIPKLICMNAETDETLFTWGPRPTEIQQKVKEFKAENPYATKEQLHKQLAVWYAKDNSASLQHDLLHLIKTAINRNSLV</sequence>
<dbReference type="Pfam" id="PF14595">
    <property type="entry name" value="Thioredoxin_9"/>
    <property type="match status" value="1"/>
</dbReference>
<reference evidence="2" key="1">
    <citation type="journal article" date="2019" name="Int. J. Syst. Evol. Microbiol.">
        <title>The Global Catalogue of Microorganisms (GCM) 10K type strain sequencing project: providing services to taxonomists for standard genome sequencing and annotation.</title>
        <authorList>
            <consortium name="The Broad Institute Genomics Platform"/>
            <consortium name="The Broad Institute Genome Sequencing Center for Infectious Disease"/>
            <person name="Wu L."/>
            <person name="Ma J."/>
        </authorList>
    </citation>
    <scope>NUCLEOTIDE SEQUENCE [LARGE SCALE GENOMIC DNA]</scope>
    <source>
        <strain evidence="2">KACC 12602</strain>
    </source>
</reference>
<name>A0ABW0E9Q2_9BACT</name>
<dbReference type="InterPro" id="IPR036249">
    <property type="entry name" value="Thioredoxin-like_sf"/>
</dbReference>
<keyword evidence="2" id="KW-1185">Reference proteome</keyword>
<dbReference type="Gene3D" id="3.40.30.10">
    <property type="entry name" value="Glutaredoxin"/>
    <property type="match status" value="1"/>
</dbReference>
<dbReference type="EMBL" id="JBHSKT010000002">
    <property type="protein sequence ID" value="MFC5269775.1"/>
    <property type="molecule type" value="Genomic_DNA"/>
</dbReference>
<gene>
    <name evidence="1" type="ORF">ACFPIB_04075</name>
</gene>